<dbReference type="EMBL" id="DS469835">
    <property type="protein sequence ID" value="EDO32291.1"/>
    <property type="molecule type" value="Genomic_DNA"/>
</dbReference>
<dbReference type="Gene3D" id="2.60.40.2030">
    <property type="match status" value="2"/>
</dbReference>
<dbReference type="InterPro" id="IPR051171">
    <property type="entry name" value="CaCA"/>
</dbReference>
<evidence type="ECO:0000256" key="6">
    <source>
        <dbReference type="SAM" id="MobiDB-lite"/>
    </source>
</evidence>
<feature type="domain" description="Pentraxin (PTX)" evidence="7">
    <location>
        <begin position="317"/>
        <end position="520"/>
    </location>
</feature>
<dbReference type="GO" id="GO:0006811">
    <property type="term" value="P:monoatomic ion transport"/>
    <property type="evidence" value="ECO:0007669"/>
    <property type="project" value="UniProtKB-KW"/>
</dbReference>
<dbReference type="Pfam" id="PF00354">
    <property type="entry name" value="Pentaxin"/>
    <property type="match status" value="1"/>
</dbReference>
<evidence type="ECO:0000256" key="3">
    <source>
        <dbReference type="ARBA" id="ARBA00022837"/>
    </source>
</evidence>
<dbReference type="SMART" id="SM00237">
    <property type="entry name" value="Calx_beta"/>
    <property type="match status" value="1"/>
</dbReference>
<sequence length="521" mass="58284">MSDSYTWNNHVSYCIRKAMCEDGHTFFMLLFRLKTQDESATFSDYSNYSSLLNFQAGVLEFKVEIFIIEDNIVENNETFKVILSTDNQTVTVGEQIAFTIIDDDKANFSFASASYSVIEDTGFVTVNITKTSNTDVPLSVILDTRNITANSTVDYVPIENQTVIFQREEIFKLVNISIGVDNATESDEVFQVILTTDNPNQVEIVLSQANITIVNDDSENKNNNKSINNDSNSTTNNNDDNYNNIKTTITATMTTTTNKVIGNNYSNIKWTTTTTSTITTTTTTTTTTKTTTTTTTKTTTTTATTTEITTATRTKGVGCVLHFPSRSTSNYIKLVNPFNDSFAEFTVSWWLKTSIDDKLTIFSYATEERTEALWIYLDKSDIRFICGGSTRNVDYGDIKFDTWQHLMVRARKDVYTLYINNIKLGTGSLSTTGPSITNEGILVLGQRQKKIGGDFGDPFYGYIAHLNMWLTGISDEHVSLVYEHGCTNYDTFALQPALSWNKIISAIIEGDIQAKCDMQCP</sequence>
<evidence type="ECO:0000256" key="4">
    <source>
        <dbReference type="ARBA" id="ARBA00023065"/>
    </source>
</evidence>
<dbReference type="InParanoid" id="A7SVH0"/>
<dbReference type="SMART" id="SM00159">
    <property type="entry name" value="PTX"/>
    <property type="match status" value="1"/>
</dbReference>
<evidence type="ECO:0000256" key="5">
    <source>
        <dbReference type="PROSITE-ProRule" id="PRU01172"/>
    </source>
</evidence>
<keyword evidence="3" id="KW-0106">Calcium</keyword>
<evidence type="ECO:0000256" key="2">
    <source>
        <dbReference type="ARBA" id="ARBA00022737"/>
    </source>
</evidence>
<dbReference type="PROSITE" id="PS51828">
    <property type="entry name" value="PTX_2"/>
    <property type="match status" value="1"/>
</dbReference>
<gene>
    <name evidence="8" type="ORF">NEMVEDRAFT_v1g218100</name>
</gene>
<dbReference type="PANTHER" id="PTHR11878">
    <property type="entry name" value="SODIUM/CALCIUM EXCHANGER"/>
    <property type="match status" value="1"/>
</dbReference>
<keyword evidence="1" id="KW-0732">Signal</keyword>
<dbReference type="SUPFAM" id="SSF49899">
    <property type="entry name" value="Concanavalin A-like lectins/glucanases"/>
    <property type="match status" value="1"/>
</dbReference>
<organism evidence="8 9">
    <name type="scientific">Nematostella vectensis</name>
    <name type="common">Starlet sea anemone</name>
    <dbReference type="NCBI Taxonomy" id="45351"/>
    <lineage>
        <taxon>Eukaryota</taxon>
        <taxon>Metazoa</taxon>
        <taxon>Cnidaria</taxon>
        <taxon>Anthozoa</taxon>
        <taxon>Hexacorallia</taxon>
        <taxon>Actiniaria</taxon>
        <taxon>Edwardsiidae</taxon>
        <taxon>Nematostella</taxon>
    </lineage>
</organism>
<keyword evidence="4" id="KW-0813">Transport</keyword>
<name>A7SVH0_NEMVE</name>
<dbReference type="InterPro" id="IPR003644">
    <property type="entry name" value="Calx_beta"/>
</dbReference>
<dbReference type="SUPFAM" id="SSF141072">
    <property type="entry name" value="CalX-like"/>
    <property type="match status" value="2"/>
</dbReference>
<dbReference type="PANTHER" id="PTHR11878:SF76">
    <property type="entry name" value="CALX-BETA DOMAIN-CONTAINING PROTEIN"/>
    <property type="match status" value="1"/>
</dbReference>
<dbReference type="InterPro" id="IPR038081">
    <property type="entry name" value="CalX-like_sf"/>
</dbReference>
<evidence type="ECO:0000313" key="8">
    <source>
        <dbReference type="EMBL" id="EDO32291.1"/>
    </source>
</evidence>
<dbReference type="HOGENOM" id="CLU_523062_0_0_1"/>
<accession>A7SVH0</accession>
<comment type="caution">
    <text evidence="5">Lacks conserved residue(s) required for the propagation of feature annotation.</text>
</comment>
<dbReference type="Pfam" id="PF03160">
    <property type="entry name" value="Calx-beta"/>
    <property type="match status" value="1"/>
</dbReference>
<dbReference type="InterPro" id="IPR001759">
    <property type="entry name" value="PTX_dom"/>
</dbReference>
<dbReference type="Proteomes" id="UP000001593">
    <property type="component" value="Unassembled WGS sequence"/>
</dbReference>
<feature type="region of interest" description="Disordered" evidence="6">
    <location>
        <begin position="216"/>
        <end position="243"/>
    </location>
</feature>
<dbReference type="GO" id="GO:0007154">
    <property type="term" value="P:cell communication"/>
    <property type="evidence" value="ECO:0007669"/>
    <property type="project" value="InterPro"/>
</dbReference>
<evidence type="ECO:0000259" key="7">
    <source>
        <dbReference type="PROSITE" id="PS51828"/>
    </source>
</evidence>
<dbReference type="Gene3D" id="2.60.120.200">
    <property type="match status" value="1"/>
</dbReference>
<protein>
    <recommendedName>
        <fullName evidence="7">Pentraxin (PTX) domain-containing protein</fullName>
    </recommendedName>
</protein>
<keyword evidence="4" id="KW-0406">Ion transport</keyword>
<dbReference type="AlphaFoldDB" id="A7SVH0"/>
<keyword evidence="2" id="KW-0677">Repeat</keyword>
<dbReference type="InterPro" id="IPR013320">
    <property type="entry name" value="ConA-like_dom_sf"/>
</dbReference>
<proteinExistence type="predicted"/>
<keyword evidence="9" id="KW-1185">Reference proteome</keyword>
<dbReference type="PRINTS" id="PR00895">
    <property type="entry name" value="PENTAXIN"/>
</dbReference>
<feature type="compositionally biased region" description="Low complexity" evidence="6">
    <location>
        <begin position="221"/>
        <end position="243"/>
    </location>
</feature>
<evidence type="ECO:0000256" key="1">
    <source>
        <dbReference type="ARBA" id="ARBA00022729"/>
    </source>
</evidence>
<dbReference type="GO" id="GO:0016020">
    <property type="term" value="C:membrane"/>
    <property type="evidence" value="ECO:0007669"/>
    <property type="project" value="InterPro"/>
</dbReference>
<evidence type="ECO:0000313" key="9">
    <source>
        <dbReference type="Proteomes" id="UP000001593"/>
    </source>
</evidence>
<reference evidence="8 9" key="1">
    <citation type="journal article" date="2007" name="Science">
        <title>Sea anemone genome reveals ancestral eumetazoan gene repertoire and genomic organization.</title>
        <authorList>
            <person name="Putnam N.H."/>
            <person name="Srivastava M."/>
            <person name="Hellsten U."/>
            <person name="Dirks B."/>
            <person name="Chapman J."/>
            <person name="Salamov A."/>
            <person name="Terry A."/>
            <person name="Shapiro H."/>
            <person name="Lindquist E."/>
            <person name="Kapitonov V.V."/>
            <person name="Jurka J."/>
            <person name="Genikhovich G."/>
            <person name="Grigoriev I.V."/>
            <person name="Lucas S.M."/>
            <person name="Steele R.E."/>
            <person name="Finnerty J.R."/>
            <person name="Technau U."/>
            <person name="Martindale M.Q."/>
            <person name="Rokhsar D.S."/>
        </authorList>
    </citation>
    <scope>NUCLEOTIDE SEQUENCE [LARGE SCALE GENOMIC DNA]</scope>
    <source>
        <strain evidence="9">CH2 X CH6</strain>
    </source>
</reference>